<protein>
    <recommendedName>
        <fullName evidence="1">CCHC-type domain-containing protein</fullName>
    </recommendedName>
</protein>
<dbReference type="AlphaFoldDB" id="A0A6C0F426"/>
<evidence type="ECO:0000313" key="2">
    <source>
        <dbReference type="EMBL" id="QHT36456.1"/>
    </source>
</evidence>
<dbReference type="EMBL" id="MN738742">
    <property type="protein sequence ID" value="QHT36456.1"/>
    <property type="molecule type" value="Genomic_DNA"/>
</dbReference>
<organism evidence="2">
    <name type="scientific">viral metagenome</name>
    <dbReference type="NCBI Taxonomy" id="1070528"/>
    <lineage>
        <taxon>unclassified sequences</taxon>
        <taxon>metagenomes</taxon>
        <taxon>organismal metagenomes</taxon>
    </lineage>
</organism>
<evidence type="ECO:0000259" key="1">
    <source>
        <dbReference type="PROSITE" id="PS50158"/>
    </source>
</evidence>
<name>A0A6C0F426_9ZZZZ</name>
<dbReference type="SUPFAM" id="SSF82771">
    <property type="entry name" value="GIY-YIG endonuclease"/>
    <property type="match status" value="1"/>
</dbReference>
<dbReference type="GO" id="GO:0003676">
    <property type="term" value="F:nucleic acid binding"/>
    <property type="evidence" value="ECO:0007669"/>
    <property type="project" value="InterPro"/>
</dbReference>
<dbReference type="PROSITE" id="PS50158">
    <property type="entry name" value="ZF_CCHC"/>
    <property type="match status" value="1"/>
</dbReference>
<feature type="domain" description="CCHC-type" evidence="1">
    <location>
        <begin position="118"/>
        <end position="131"/>
    </location>
</feature>
<dbReference type="InterPro" id="IPR001878">
    <property type="entry name" value="Znf_CCHC"/>
</dbReference>
<proteinExistence type="predicted"/>
<dbReference type="Gene3D" id="3.40.1440.10">
    <property type="entry name" value="GIY-YIG endonuclease"/>
    <property type="match status" value="1"/>
</dbReference>
<accession>A0A6C0F426</accession>
<dbReference type="GO" id="GO:0008270">
    <property type="term" value="F:zinc ion binding"/>
    <property type="evidence" value="ECO:0007669"/>
    <property type="project" value="InterPro"/>
</dbReference>
<reference evidence="2" key="1">
    <citation type="journal article" date="2020" name="Nature">
        <title>Giant virus diversity and host interactions through global metagenomics.</title>
        <authorList>
            <person name="Schulz F."/>
            <person name="Roux S."/>
            <person name="Paez-Espino D."/>
            <person name="Jungbluth S."/>
            <person name="Walsh D.A."/>
            <person name="Denef V.J."/>
            <person name="McMahon K.D."/>
            <person name="Konstantinidis K.T."/>
            <person name="Eloe-Fadrosh E.A."/>
            <person name="Kyrpides N.C."/>
            <person name="Woyke T."/>
        </authorList>
    </citation>
    <scope>NUCLEOTIDE SEQUENCE</scope>
    <source>
        <strain evidence="2">GVMAG-S-ERX555931-87</strain>
    </source>
</reference>
<sequence length="181" mass="21152">MFRCLSSCCKKKKIKEVYVLKLEYNNYYVGESNDVKRRIWLHENGNGSAWTKKYNVIEQQNTITKKQKHLWELSETLQQIALHGINNVRGSMFTNPNFLSKQEKIMAAQLFCEMNNFCRKCGKSGHFIGSCHSNDKAEWVSKFGGELEFNKSPSIRKCLNCSKDITLSPNYYKYCQDCFKK</sequence>
<dbReference type="InterPro" id="IPR035901">
    <property type="entry name" value="GIY-YIG_endonuc_sf"/>
</dbReference>